<keyword evidence="1" id="KW-0175">Coiled coil</keyword>
<dbReference type="PATRIC" id="fig|1191523.3.peg.58"/>
<dbReference type="AlphaFoldDB" id="I6Z2C2"/>
<dbReference type="RefSeq" id="WP_014854737.1">
    <property type="nucleotide sequence ID" value="NC_018178.1"/>
</dbReference>
<dbReference type="GO" id="GO:0016740">
    <property type="term" value="F:transferase activity"/>
    <property type="evidence" value="ECO:0007669"/>
    <property type="project" value="UniProtKB-KW"/>
</dbReference>
<dbReference type="HOGENOM" id="CLU_088419_0_1_10"/>
<keyword evidence="4" id="KW-1185">Reference proteome</keyword>
<dbReference type="Pfam" id="PF04961">
    <property type="entry name" value="FTCD_C"/>
    <property type="match status" value="1"/>
</dbReference>
<dbReference type="InterPro" id="IPR036178">
    <property type="entry name" value="Formintransfe-cycloase-like_sf"/>
</dbReference>
<dbReference type="InterPro" id="IPR007044">
    <property type="entry name" value="Cyclodeamin/CycHdrlase"/>
</dbReference>
<name>I6Z2C2_MELRP</name>
<dbReference type="KEGG" id="mro:MROS_0056"/>
<accession>I6Z2C2</accession>
<evidence type="ECO:0000256" key="1">
    <source>
        <dbReference type="SAM" id="Coils"/>
    </source>
</evidence>
<dbReference type="Proteomes" id="UP000009011">
    <property type="component" value="Chromosome"/>
</dbReference>
<dbReference type="eggNOG" id="COG3404">
    <property type="taxonomic scope" value="Bacteria"/>
</dbReference>
<reference evidence="3 4" key="1">
    <citation type="journal article" date="2013" name="PLoS ONE">
        <title>Genomic analysis of Melioribacter roseus, facultatively anaerobic organotrophic bacterium representing a novel deep lineage within Bacteriodetes/Chlorobi group.</title>
        <authorList>
            <person name="Kadnikov V.V."/>
            <person name="Mardanov A.V."/>
            <person name="Podosokorskaya O.A."/>
            <person name="Gavrilov S.N."/>
            <person name="Kublanov I.V."/>
            <person name="Beletsky A.V."/>
            <person name="Bonch-Osmolovskaya E.A."/>
            <person name="Ravin N.V."/>
        </authorList>
    </citation>
    <scope>NUCLEOTIDE SEQUENCE [LARGE SCALE GENOMIC DNA]</scope>
    <source>
        <strain evidence="4">JCM 17771 / P3M-2</strain>
    </source>
</reference>
<feature type="domain" description="Cyclodeaminase/cyclohydrolase" evidence="2">
    <location>
        <begin position="6"/>
        <end position="186"/>
    </location>
</feature>
<keyword evidence="3" id="KW-0808">Transferase</keyword>
<evidence type="ECO:0000259" key="2">
    <source>
        <dbReference type="Pfam" id="PF04961"/>
    </source>
</evidence>
<dbReference type="Gene3D" id="1.20.120.680">
    <property type="entry name" value="Formiminotetrahydrofolate cyclodeaminase monomer, up-and-down helical bundle"/>
    <property type="match status" value="1"/>
</dbReference>
<organism evidence="3 4">
    <name type="scientific">Melioribacter roseus (strain DSM 23840 / JCM 17771 / VKM B-2668 / P3M-2)</name>
    <dbReference type="NCBI Taxonomy" id="1191523"/>
    <lineage>
        <taxon>Bacteria</taxon>
        <taxon>Pseudomonadati</taxon>
        <taxon>Ignavibacteriota</taxon>
        <taxon>Ignavibacteria</taxon>
        <taxon>Ignavibacteriales</taxon>
        <taxon>Melioribacteraceae</taxon>
        <taxon>Melioribacter</taxon>
    </lineage>
</organism>
<dbReference type="SUPFAM" id="SSF101262">
    <property type="entry name" value="Methenyltetrahydrofolate cyclohydrolase-like"/>
    <property type="match status" value="1"/>
</dbReference>
<proteinExistence type="predicted"/>
<dbReference type="STRING" id="1191523.MROS_0056"/>
<sequence length="209" mass="22630">MDIKKTVEQYLNEISSSSPTPGGGNVSAFCGALASSLGIMVCNLTIGKKKYDDVQEEIEEAKEKLLTYQKNFLILAEKDNEAFNRVMNAFKLPKENEEQAETRKKAIQDATLEAAAIPMEVLKNCSAVFIHIKTAAEKGNKNSISDAGVAATLIGAAANGAYLNILINVSSLENKTIAREILKSADALIDDIDHNVKLITKIIKDSLSQ</sequence>
<dbReference type="EMBL" id="CP003557">
    <property type="protein sequence ID" value="AFN73300.1"/>
    <property type="molecule type" value="Genomic_DNA"/>
</dbReference>
<feature type="coiled-coil region" evidence="1">
    <location>
        <begin position="44"/>
        <end position="71"/>
    </location>
</feature>
<gene>
    <name evidence="3" type="ordered locus">MROS_0056</name>
</gene>
<protein>
    <submittedName>
        <fullName evidence="3">Glutamate formimidoyltransferase</fullName>
    </submittedName>
</protein>
<dbReference type="OrthoDB" id="7959174at2"/>
<evidence type="ECO:0000313" key="3">
    <source>
        <dbReference type="EMBL" id="AFN73300.1"/>
    </source>
</evidence>
<evidence type="ECO:0000313" key="4">
    <source>
        <dbReference type="Proteomes" id="UP000009011"/>
    </source>
</evidence>